<evidence type="ECO:0000313" key="1">
    <source>
        <dbReference type="EMBL" id="EAR21259.1"/>
    </source>
</evidence>
<dbReference type="EMBL" id="AAOF01000010">
    <property type="protein sequence ID" value="EAR21259.1"/>
    <property type="molecule type" value="Genomic_DNA"/>
</dbReference>
<reference evidence="1 2" key="1">
    <citation type="submission" date="2006-02" db="EMBL/GenBank/DDBJ databases">
        <authorList>
            <person name="Waterbury J."/>
            <person name="Ferriera S."/>
            <person name="Johnson J."/>
            <person name="Kravitz S."/>
            <person name="Halpern A."/>
            <person name="Remington K."/>
            <person name="Beeson K."/>
            <person name="Tran B."/>
            <person name="Rogers Y.-H."/>
            <person name="Friedman R."/>
            <person name="Venter J.C."/>
        </authorList>
    </citation>
    <scope>NUCLEOTIDE SEQUENCE [LARGE SCALE GENOMIC DNA]</scope>
    <source>
        <strain evidence="1 2">Nb-231</strain>
    </source>
</reference>
<proteinExistence type="predicted"/>
<name>A4BSI9_9GAMM</name>
<dbReference type="AlphaFoldDB" id="A4BSI9"/>
<dbReference type="eggNOG" id="COG0726">
    <property type="taxonomic scope" value="Bacteria"/>
</dbReference>
<dbReference type="HOGENOM" id="CLU_073847_0_0_6"/>
<gene>
    <name evidence="1" type="ORF">NB231_08380</name>
</gene>
<dbReference type="STRING" id="314278.NB231_08380"/>
<evidence type="ECO:0000313" key="2">
    <source>
        <dbReference type="Proteomes" id="UP000003374"/>
    </source>
</evidence>
<dbReference type="GO" id="GO:0005975">
    <property type="term" value="P:carbohydrate metabolic process"/>
    <property type="evidence" value="ECO:0007669"/>
    <property type="project" value="InterPro"/>
</dbReference>
<sequence length="280" mass="31792">MILDTFQDHGLAATFFVEPLFSFRFGLPALEEIIGLILERHQDIQLHAHTEWLDEAKPAILPRVREKTARICDFSEDEQAKILQMSIARLHEAGAPRAKAFRAGSYAFDRNTLRALQKSGITIDTSYNAASLAGTADVEPHRLLSQPTRCDSVYLYPVTTFHDGSRRNIRPLALTAISSKEIEYVLTYAADHQWKTVVIVLHNFELLTPDKTRPDPIVVNRFRRLCRFLERNSDRFNVSTFGSTSPSESASQPPLPVTSRFQTALRTLEQVQRRILFKGV</sequence>
<dbReference type="Proteomes" id="UP000003374">
    <property type="component" value="Unassembled WGS sequence"/>
</dbReference>
<dbReference type="SUPFAM" id="SSF88713">
    <property type="entry name" value="Glycoside hydrolase/deacetylase"/>
    <property type="match status" value="1"/>
</dbReference>
<protein>
    <recommendedName>
        <fullName evidence="3">Polysaccharide deacetylase</fullName>
    </recommendedName>
</protein>
<keyword evidence="2" id="KW-1185">Reference proteome</keyword>
<organism evidence="1 2">
    <name type="scientific">Nitrococcus mobilis Nb-231</name>
    <dbReference type="NCBI Taxonomy" id="314278"/>
    <lineage>
        <taxon>Bacteria</taxon>
        <taxon>Pseudomonadati</taxon>
        <taxon>Pseudomonadota</taxon>
        <taxon>Gammaproteobacteria</taxon>
        <taxon>Chromatiales</taxon>
        <taxon>Ectothiorhodospiraceae</taxon>
        <taxon>Nitrococcus</taxon>
    </lineage>
</organism>
<dbReference type="OrthoDB" id="8597776at2"/>
<dbReference type="Gene3D" id="3.20.20.370">
    <property type="entry name" value="Glycoside hydrolase/deacetylase"/>
    <property type="match status" value="1"/>
</dbReference>
<dbReference type="RefSeq" id="WP_005001448.1">
    <property type="nucleotide sequence ID" value="NZ_CH672427.1"/>
</dbReference>
<dbReference type="InterPro" id="IPR011330">
    <property type="entry name" value="Glyco_hydro/deAcase_b/a-brl"/>
</dbReference>
<evidence type="ECO:0008006" key="3">
    <source>
        <dbReference type="Google" id="ProtNLM"/>
    </source>
</evidence>
<accession>A4BSI9</accession>
<comment type="caution">
    <text evidence="1">The sequence shown here is derived from an EMBL/GenBank/DDBJ whole genome shotgun (WGS) entry which is preliminary data.</text>
</comment>